<feature type="compositionally biased region" description="Basic and acidic residues" evidence="7">
    <location>
        <begin position="325"/>
        <end position="346"/>
    </location>
</feature>
<comment type="similarity">
    <text evidence="2">Belongs to the NOP14 family.</text>
</comment>
<evidence type="ECO:0000256" key="4">
    <source>
        <dbReference type="ARBA" id="ARBA00022552"/>
    </source>
</evidence>
<feature type="compositionally biased region" description="Acidic residues" evidence="7">
    <location>
        <begin position="347"/>
        <end position="362"/>
    </location>
</feature>
<evidence type="ECO:0000256" key="6">
    <source>
        <dbReference type="ARBA" id="ARBA00024695"/>
    </source>
</evidence>
<keyword evidence="9" id="KW-1185">Reference proteome</keyword>
<dbReference type="Pfam" id="PF04147">
    <property type="entry name" value="Nop14"/>
    <property type="match status" value="1"/>
</dbReference>
<evidence type="ECO:0000313" key="9">
    <source>
        <dbReference type="Proteomes" id="UP001142489"/>
    </source>
</evidence>
<dbReference type="Proteomes" id="UP001142489">
    <property type="component" value="Unassembled WGS sequence"/>
</dbReference>
<feature type="region of interest" description="Disordered" evidence="7">
    <location>
        <begin position="1"/>
        <end position="22"/>
    </location>
</feature>
<evidence type="ECO:0000256" key="1">
    <source>
        <dbReference type="ARBA" id="ARBA00004604"/>
    </source>
</evidence>
<dbReference type="PANTHER" id="PTHR23183">
    <property type="entry name" value="NOP14"/>
    <property type="match status" value="1"/>
</dbReference>
<dbReference type="GO" id="GO:0030490">
    <property type="term" value="P:maturation of SSU-rRNA"/>
    <property type="evidence" value="ECO:0007669"/>
    <property type="project" value="TreeGrafter"/>
</dbReference>
<organism evidence="8 9">
    <name type="scientific">Phrynocephalus forsythii</name>
    <dbReference type="NCBI Taxonomy" id="171643"/>
    <lineage>
        <taxon>Eukaryota</taxon>
        <taxon>Metazoa</taxon>
        <taxon>Chordata</taxon>
        <taxon>Craniata</taxon>
        <taxon>Vertebrata</taxon>
        <taxon>Euteleostomi</taxon>
        <taxon>Lepidosauria</taxon>
        <taxon>Squamata</taxon>
        <taxon>Bifurcata</taxon>
        <taxon>Unidentata</taxon>
        <taxon>Episquamata</taxon>
        <taxon>Toxicofera</taxon>
        <taxon>Iguania</taxon>
        <taxon>Acrodonta</taxon>
        <taxon>Agamidae</taxon>
        <taxon>Agaminae</taxon>
        <taxon>Phrynocephalus</taxon>
    </lineage>
</organism>
<evidence type="ECO:0000256" key="7">
    <source>
        <dbReference type="SAM" id="MobiDB-lite"/>
    </source>
</evidence>
<accession>A0A9Q0XV83</accession>
<reference evidence="8" key="1">
    <citation type="journal article" date="2023" name="DNA Res.">
        <title>Chromosome-level genome assembly of Phrynocephalus forsythii using third-generation DNA sequencing and Hi-C analysis.</title>
        <authorList>
            <person name="Qi Y."/>
            <person name="Zhao W."/>
            <person name="Zhao Y."/>
            <person name="Niu C."/>
            <person name="Cao S."/>
            <person name="Zhang Y."/>
        </authorList>
    </citation>
    <scope>NUCLEOTIDE SEQUENCE</scope>
    <source>
        <tissue evidence="8">Muscle</tissue>
    </source>
</reference>
<evidence type="ECO:0008006" key="10">
    <source>
        <dbReference type="Google" id="ProtNLM"/>
    </source>
</evidence>
<keyword evidence="4" id="KW-0698">rRNA processing</keyword>
<dbReference type="InterPro" id="IPR007276">
    <property type="entry name" value="Nop14"/>
</dbReference>
<feature type="region of interest" description="Disordered" evidence="7">
    <location>
        <begin position="186"/>
        <end position="206"/>
    </location>
</feature>
<evidence type="ECO:0000256" key="3">
    <source>
        <dbReference type="ARBA" id="ARBA00022517"/>
    </source>
</evidence>
<dbReference type="AlphaFoldDB" id="A0A9Q0XV83"/>
<protein>
    <recommendedName>
        <fullName evidence="10">Nucleolar protein 14</fullName>
    </recommendedName>
</protein>
<dbReference type="GO" id="GO:0032040">
    <property type="term" value="C:small-subunit processome"/>
    <property type="evidence" value="ECO:0007669"/>
    <property type="project" value="InterPro"/>
</dbReference>
<keyword evidence="5" id="KW-0539">Nucleus</keyword>
<sequence>MAAPAAPSSSSASSSVRSNPFEVKVNRQKFHILGRRTKHDVGLPGARRSQAHKKRTQTLLKEYKEKEKSNVFKDKRFGEYDTKISPEEKMMKRFALEQQKKYEKKDIYNLNEEEDLTHYGHSLANIEKFDDIVDSDSDTEERGILSAELTAAHFGGGGLLCKKTSTGQQDEENKKKSRKELIEELIAKSKQEKRERQTQRENTQELTEKLNNDWKEIQGLLFHKTSKSQTQNQIEDKPKPDEYDIIVKELGFEMKVQPSNRMKTEEELAKEEQERLQQLEADRIRRMHGKDGPEVKKSVKHISADDLADGFLLDKDDRHFLSYKDGKANIEDGEQEQKEGINRGADDSEEEEEEEEESDVESVDSHSDVETGEASAEETSANEEQKKRRKENQNNLQPNERNTVRETATLELPYLFAAPESYEQLMALLLGRSTEEQLLVIKRIQKSNHPSLAVGNKAKLQKLFEFLLEYVGELSRKEPPDLETIDRLVLTLYDLCQMFPKAAANSIKFILQDAVHDMEKNQEVKTHALFPELDMLIYLKIIAVLFPTSDFWHPVVTPSLVYMSQLLTKCLVTTVQDAVKGLFVCCLFLEYVSQSQRFVPELLNFLLGILDLATSKKEVRGYTLVHPFASLRKQSDLLVVSDEADIETWQKQRFSLRIIASSTGNNRTEVNHLRLSCLSLCLELVKRCAVLYGSLPSFHEIMQPFQKLLSTDISLMKYPPQLKELWENVLKQLKVQGQYCPLVCEKKKPVPLKLFTPKIVKVLEFGRKQESNKKEQERKRLIHKHKRELKGAVREIRKDNQFLARMQLAEIMDKDSERKRKVKQLFRSLAEQEGDWKAMKKKKKF</sequence>
<name>A0A9Q0XV83_9SAUR</name>
<proteinExistence type="inferred from homology"/>
<gene>
    <name evidence="8" type="ORF">JRQ81_016112</name>
</gene>
<feature type="compositionally biased region" description="Low complexity" evidence="7">
    <location>
        <begin position="1"/>
        <end position="15"/>
    </location>
</feature>
<comment type="caution">
    <text evidence="8">The sequence shown here is derived from an EMBL/GenBank/DDBJ whole genome shotgun (WGS) entry which is preliminary data.</text>
</comment>
<dbReference type="OrthoDB" id="441771at2759"/>
<evidence type="ECO:0000256" key="5">
    <source>
        <dbReference type="ARBA" id="ARBA00023242"/>
    </source>
</evidence>
<dbReference type="EMBL" id="JAPFRF010000006">
    <property type="protein sequence ID" value="KAJ7329938.1"/>
    <property type="molecule type" value="Genomic_DNA"/>
</dbReference>
<keyword evidence="3" id="KW-0690">Ribosome biogenesis</keyword>
<feature type="region of interest" description="Disordered" evidence="7">
    <location>
        <begin position="325"/>
        <end position="405"/>
    </location>
</feature>
<dbReference type="GO" id="GO:0030692">
    <property type="term" value="C:Noc4p-Nop14p complex"/>
    <property type="evidence" value="ECO:0007669"/>
    <property type="project" value="TreeGrafter"/>
</dbReference>
<comment type="subcellular location">
    <subcellularLocation>
        <location evidence="1">Nucleus</location>
        <location evidence="1">Nucleolus</location>
    </subcellularLocation>
</comment>
<evidence type="ECO:0000313" key="8">
    <source>
        <dbReference type="EMBL" id="KAJ7329938.1"/>
    </source>
</evidence>
<dbReference type="PANTHER" id="PTHR23183:SF0">
    <property type="entry name" value="NUCLEOLAR PROTEIN 14"/>
    <property type="match status" value="1"/>
</dbReference>
<evidence type="ECO:0000256" key="2">
    <source>
        <dbReference type="ARBA" id="ARBA00007466"/>
    </source>
</evidence>
<comment type="function">
    <text evidence="6">Involved in nucleolar processing of pre-18S ribosomal RNA. Has a role in the nuclear export of 40S pre-ribosomal subunit to the cytoplasm.</text>
</comment>